<evidence type="ECO:0000313" key="3">
    <source>
        <dbReference type="Proteomes" id="UP001168552"/>
    </source>
</evidence>
<comment type="caution">
    <text evidence="2">The sequence shown here is derived from an EMBL/GenBank/DDBJ whole genome shotgun (WGS) entry which is preliminary data.</text>
</comment>
<reference evidence="2" key="1">
    <citation type="submission" date="2023-06" db="EMBL/GenBank/DDBJ databases">
        <title>Cytophagales bacterium Strain LB-30, isolated from soil.</title>
        <authorList>
            <person name="Liu B."/>
        </authorList>
    </citation>
    <scope>NUCLEOTIDE SEQUENCE</scope>
    <source>
        <strain evidence="2">LB-30</strain>
    </source>
</reference>
<gene>
    <name evidence="2" type="ORF">QWY31_06400</name>
</gene>
<feature type="domain" description="VOC" evidence="1">
    <location>
        <begin position="2"/>
        <end position="116"/>
    </location>
</feature>
<dbReference type="PANTHER" id="PTHR41294">
    <property type="entry name" value="CADMIUM-INDUCED PROTEIN CADI"/>
    <property type="match status" value="1"/>
</dbReference>
<sequence>MKRFHVNISVNDLEQSIRFYTALFQAEPSVRKPDYAKWMLEDPRVNFAIGLNPANPGIEHLGIQAETEAELQEVFARLEKAEGEIREEGHTTCCYAKSEKSWIADPQGVEWETFYTYGEATVYGGKQVQAAKGKGTSYGPVCCSPALDLHTHK</sequence>
<dbReference type="Pfam" id="PF00903">
    <property type="entry name" value="Glyoxalase"/>
    <property type="match status" value="1"/>
</dbReference>
<dbReference type="InterPro" id="IPR049789">
    <property type="entry name" value="ArsI/CadI-like"/>
</dbReference>
<evidence type="ECO:0000313" key="2">
    <source>
        <dbReference type="EMBL" id="MDN4165123.1"/>
    </source>
</evidence>
<dbReference type="EMBL" id="JAUHJS010000003">
    <property type="protein sequence ID" value="MDN4165123.1"/>
    <property type="molecule type" value="Genomic_DNA"/>
</dbReference>
<protein>
    <submittedName>
        <fullName evidence="2">ArsI/CadI family heavy metal resistance metalloenzyme</fullName>
    </submittedName>
</protein>
<organism evidence="2 3">
    <name type="scientific">Shiella aurantiaca</name>
    <dbReference type="NCBI Taxonomy" id="3058365"/>
    <lineage>
        <taxon>Bacteria</taxon>
        <taxon>Pseudomonadati</taxon>
        <taxon>Bacteroidota</taxon>
        <taxon>Cytophagia</taxon>
        <taxon>Cytophagales</taxon>
        <taxon>Shiellaceae</taxon>
        <taxon>Shiella</taxon>
    </lineage>
</organism>
<dbReference type="InterPro" id="IPR052393">
    <property type="entry name" value="Cadmium-induced_rsp"/>
</dbReference>
<dbReference type="SUPFAM" id="SSF54593">
    <property type="entry name" value="Glyoxalase/Bleomycin resistance protein/Dihydroxybiphenyl dioxygenase"/>
    <property type="match status" value="1"/>
</dbReference>
<dbReference type="InterPro" id="IPR029068">
    <property type="entry name" value="Glyas_Bleomycin-R_OHBP_Dase"/>
</dbReference>
<dbReference type="PROSITE" id="PS51819">
    <property type="entry name" value="VOC"/>
    <property type="match status" value="1"/>
</dbReference>
<dbReference type="InterPro" id="IPR037523">
    <property type="entry name" value="VOC_core"/>
</dbReference>
<keyword evidence="3" id="KW-1185">Reference proteome</keyword>
<name>A0ABT8F498_9BACT</name>
<dbReference type="PANTHER" id="PTHR41294:SF1">
    <property type="entry name" value="CADMIUM-INDUCED PROTEIN CADI"/>
    <property type="match status" value="1"/>
</dbReference>
<proteinExistence type="predicted"/>
<dbReference type="RefSeq" id="WP_320003652.1">
    <property type="nucleotide sequence ID" value="NZ_JAUHJS010000003.1"/>
</dbReference>
<dbReference type="Gene3D" id="3.10.180.10">
    <property type="entry name" value="2,3-Dihydroxybiphenyl 1,2-Dioxygenase, domain 1"/>
    <property type="match status" value="1"/>
</dbReference>
<accession>A0ABT8F498</accession>
<dbReference type="InterPro" id="IPR004360">
    <property type="entry name" value="Glyas_Fos-R_dOase_dom"/>
</dbReference>
<evidence type="ECO:0000259" key="1">
    <source>
        <dbReference type="PROSITE" id="PS51819"/>
    </source>
</evidence>
<dbReference type="NCBIfam" id="NF041414">
    <property type="entry name" value="ArsI_CadI_VOC"/>
    <property type="match status" value="1"/>
</dbReference>
<dbReference type="Proteomes" id="UP001168552">
    <property type="component" value="Unassembled WGS sequence"/>
</dbReference>